<dbReference type="EMBL" id="BQNB010018945">
    <property type="protein sequence ID" value="GJT79942.1"/>
    <property type="molecule type" value="Genomic_DNA"/>
</dbReference>
<dbReference type="PANTHER" id="PTHR48434:SF1">
    <property type="entry name" value="(RAPE) HYPOTHETICAL PROTEIN"/>
    <property type="match status" value="1"/>
</dbReference>
<feature type="compositionally biased region" description="Polar residues" evidence="1">
    <location>
        <begin position="238"/>
        <end position="258"/>
    </location>
</feature>
<evidence type="ECO:0000256" key="1">
    <source>
        <dbReference type="SAM" id="MobiDB-lite"/>
    </source>
</evidence>
<sequence length="258" mass="30761">MILVDTQSIQAKHNFDLNDSKVIKFSKVRINKILSPEDWGNRAFTIKVLSNFPEWPGYTYHDYVEAWNKAFLLRAFSHTWFFHFSEDFSLRYPKWFIKWFQYFGIIPEVFPPKILAGYEHFKVLFKQEEVPIFEYTLQFAAVFKLPWIMSFNHKKQERQGSSPPLLMRHFSVKWWKQIEDKQASKEAVIRYYNDITTESSSPSPSYSTKPMIKDDSDDITKRIRDCKEEDLARIISEIRSSPSTSEDLFQDSQDPYDM</sequence>
<protein>
    <submittedName>
        <fullName evidence="2">Uncharacterized protein</fullName>
    </submittedName>
</protein>
<feature type="region of interest" description="Disordered" evidence="1">
    <location>
        <begin position="197"/>
        <end position="219"/>
    </location>
</feature>
<proteinExistence type="predicted"/>
<dbReference type="Proteomes" id="UP001151760">
    <property type="component" value="Unassembled WGS sequence"/>
</dbReference>
<reference evidence="2" key="2">
    <citation type="submission" date="2022-01" db="EMBL/GenBank/DDBJ databases">
        <authorList>
            <person name="Yamashiro T."/>
            <person name="Shiraishi A."/>
            <person name="Satake H."/>
            <person name="Nakayama K."/>
        </authorList>
    </citation>
    <scope>NUCLEOTIDE SEQUENCE</scope>
</reference>
<dbReference type="PANTHER" id="PTHR48434">
    <property type="entry name" value="(RAPE) HYPOTHETICAL PROTEIN"/>
    <property type="match status" value="1"/>
</dbReference>
<comment type="caution">
    <text evidence="2">The sequence shown here is derived from an EMBL/GenBank/DDBJ whole genome shotgun (WGS) entry which is preliminary data.</text>
</comment>
<feature type="region of interest" description="Disordered" evidence="1">
    <location>
        <begin position="235"/>
        <end position="258"/>
    </location>
</feature>
<gene>
    <name evidence="2" type="ORF">Tco_1054284</name>
</gene>
<reference evidence="2" key="1">
    <citation type="journal article" date="2022" name="Int. J. Mol. Sci.">
        <title>Draft Genome of Tanacetum Coccineum: Genomic Comparison of Closely Related Tanacetum-Family Plants.</title>
        <authorList>
            <person name="Yamashiro T."/>
            <person name="Shiraishi A."/>
            <person name="Nakayama K."/>
            <person name="Satake H."/>
        </authorList>
    </citation>
    <scope>NUCLEOTIDE SEQUENCE</scope>
</reference>
<name>A0ABQ5GYG6_9ASTR</name>
<evidence type="ECO:0000313" key="3">
    <source>
        <dbReference type="Proteomes" id="UP001151760"/>
    </source>
</evidence>
<evidence type="ECO:0000313" key="2">
    <source>
        <dbReference type="EMBL" id="GJT79942.1"/>
    </source>
</evidence>
<keyword evidence="3" id="KW-1185">Reference proteome</keyword>
<organism evidence="2 3">
    <name type="scientific">Tanacetum coccineum</name>
    <dbReference type="NCBI Taxonomy" id="301880"/>
    <lineage>
        <taxon>Eukaryota</taxon>
        <taxon>Viridiplantae</taxon>
        <taxon>Streptophyta</taxon>
        <taxon>Embryophyta</taxon>
        <taxon>Tracheophyta</taxon>
        <taxon>Spermatophyta</taxon>
        <taxon>Magnoliopsida</taxon>
        <taxon>eudicotyledons</taxon>
        <taxon>Gunneridae</taxon>
        <taxon>Pentapetalae</taxon>
        <taxon>asterids</taxon>
        <taxon>campanulids</taxon>
        <taxon>Asterales</taxon>
        <taxon>Asteraceae</taxon>
        <taxon>Asteroideae</taxon>
        <taxon>Anthemideae</taxon>
        <taxon>Anthemidinae</taxon>
        <taxon>Tanacetum</taxon>
    </lineage>
</organism>
<accession>A0ABQ5GYG6</accession>